<name>A0AAV4BJN1_9GAST</name>
<proteinExistence type="predicted"/>
<dbReference type="PANTHER" id="PTHR32344:SF1">
    <property type="entry name" value="U1-TYPE DOMAIN-CONTAINING PROTEIN"/>
    <property type="match status" value="1"/>
</dbReference>
<dbReference type="InterPro" id="IPR033375">
    <property type="entry name" value="Cggbp1"/>
</dbReference>
<dbReference type="GO" id="GO:0003690">
    <property type="term" value="F:double-stranded DNA binding"/>
    <property type="evidence" value="ECO:0007669"/>
    <property type="project" value="InterPro"/>
</dbReference>
<organism evidence="2 3">
    <name type="scientific">Plakobranchus ocellatus</name>
    <dbReference type="NCBI Taxonomy" id="259542"/>
    <lineage>
        <taxon>Eukaryota</taxon>
        <taxon>Metazoa</taxon>
        <taxon>Spiralia</taxon>
        <taxon>Lophotrochozoa</taxon>
        <taxon>Mollusca</taxon>
        <taxon>Gastropoda</taxon>
        <taxon>Heterobranchia</taxon>
        <taxon>Euthyneura</taxon>
        <taxon>Panpulmonata</taxon>
        <taxon>Sacoglossa</taxon>
        <taxon>Placobranchoidea</taxon>
        <taxon>Plakobranchidae</taxon>
        <taxon>Plakobranchus</taxon>
    </lineage>
</organism>
<evidence type="ECO:0000313" key="2">
    <source>
        <dbReference type="EMBL" id="GFO18988.1"/>
    </source>
</evidence>
<feature type="region of interest" description="Disordered" evidence="1">
    <location>
        <begin position="49"/>
        <end position="81"/>
    </location>
</feature>
<keyword evidence="3" id="KW-1185">Reference proteome</keyword>
<protein>
    <submittedName>
        <fullName evidence="2">CGG triplet repeat-binding protein 1</fullName>
    </submittedName>
</protein>
<comment type="caution">
    <text evidence="2">The sequence shown here is derived from an EMBL/GenBank/DDBJ whole genome shotgun (WGS) entry which is preliminary data.</text>
</comment>
<dbReference type="GO" id="GO:0005634">
    <property type="term" value="C:nucleus"/>
    <property type="evidence" value="ECO:0007669"/>
    <property type="project" value="InterPro"/>
</dbReference>
<sequence>MKKFMTSRAPTKVTPKERQLQFSTSTHVSGDKLFCSTCNVVLDHTRKSTVDGHMTSSKHKSMKTDGRPLKRQRTIQDSQPGTIASEERTELCNEWVSMLCAANIPLSKTDHPAVREFLRKRVVNGGSIPHHQQLQRCYLERETVNRVREVMDCLKGKPVSLSTDEMSDANGRYVLNVLASPLELDKTGAVRPYLLDTVFLDSTNFSTVAAAVIKTVTAFEINYEDIVVINTDNAAYMRKAYRENKDKLLISMVKCVCEPEPAVDMVVQAAARAPIALHDLVPLPGRKEIDCLVCSNRIPKKNRSEDWKRYRYWPPAYKVGGHEI</sequence>
<accession>A0AAV4BJN1</accession>
<dbReference type="GO" id="GO:0006357">
    <property type="term" value="P:regulation of transcription by RNA polymerase II"/>
    <property type="evidence" value="ECO:0007669"/>
    <property type="project" value="InterPro"/>
</dbReference>
<gene>
    <name evidence="2" type="ORF">PoB_004549300</name>
</gene>
<dbReference type="Proteomes" id="UP000735302">
    <property type="component" value="Unassembled WGS sequence"/>
</dbReference>
<dbReference type="AlphaFoldDB" id="A0AAV4BJN1"/>
<dbReference type="EMBL" id="BLXT01004995">
    <property type="protein sequence ID" value="GFO18988.1"/>
    <property type="molecule type" value="Genomic_DNA"/>
</dbReference>
<dbReference type="PANTHER" id="PTHR32344">
    <property type="entry name" value="U1-TYPE DOMAIN-CONTAINING PROTEIN"/>
    <property type="match status" value="1"/>
</dbReference>
<evidence type="ECO:0000256" key="1">
    <source>
        <dbReference type="SAM" id="MobiDB-lite"/>
    </source>
</evidence>
<evidence type="ECO:0000313" key="3">
    <source>
        <dbReference type="Proteomes" id="UP000735302"/>
    </source>
</evidence>
<reference evidence="2 3" key="1">
    <citation type="journal article" date="2021" name="Elife">
        <title>Chloroplast acquisition without the gene transfer in kleptoplastic sea slugs, Plakobranchus ocellatus.</title>
        <authorList>
            <person name="Maeda T."/>
            <person name="Takahashi S."/>
            <person name="Yoshida T."/>
            <person name="Shimamura S."/>
            <person name="Takaki Y."/>
            <person name="Nagai Y."/>
            <person name="Toyoda A."/>
            <person name="Suzuki Y."/>
            <person name="Arimoto A."/>
            <person name="Ishii H."/>
            <person name="Satoh N."/>
            <person name="Nishiyama T."/>
            <person name="Hasebe M."/>
            <person name="Maruyama T."/>
            <person name="Minagawa J."/>
            <person name="Obokata J."/>
            <person name="Shigenobu S."/>
        </authorList>
    </citation>
    <scope>NUCLEOTIDE SEQUENCE [LARGE SCALE GENOMIC DNA]</scope>
</reference>